<organism evidence="3 4">
    <name type="scientific">Plasmodium vivax</name>
    <name type="common">malaria parasite P. vivax</name>
    <dbReference type="NCBI Taxonomy" id="5855"/>
    <lineage>
        <taxon>Eukaryota</taxon>
        <taxon>Sar</taxon>
        <taxon>Alveolata</taxon>
        <taxon>Apicomplexa</taxon>
        <taxon>Aconoidasida</taxon>
        <taxon>Haemosporida</taxon>
        <taxon>Plasmodiidae</taxon>
        <taxon>Plasmodium</taxon>
        <taxon>Plasmodium (Plasmodium)</taxon>
    </lineage>
</organism>
<dbReference type="AlphaFoldDB" id="A0A1G4HAM8"/>
<feature type="transmembrane region" description="Helical" evidence="2">
    <location>
        <begin position="409"/>
        <end position="435"/>
    </location>
</feature>
<evidence type="ECO:0000256" key="1">
    <source>
        <dbReference type="SAM" id="Coils"/>
    </source>
</evidence>
<proteinExistence type="predicted"/>
<name>A0A1G4HAM8_PLAVI</name>
<feature type="coiled-coil region" evidence="1">
    <location>
        <begin position="437"/>
        <end position="466"/>
    </location>
</feature>
<sequence length="472" mass="55677">MCVPPPLLRALVPPLVYAKTRQLSHLRHLRHLRHLCQLCQLCQPRLLLLLLLLLSLLLPLPRCSCEEFEKIEYAQDLTKIKYYDSNSHIDKAHLYKYVAKPSLQDLVVTVKIEKNVEPDNILFLPKEKSYLKITGDWSQYPKEKNEAICLAFVLKKDLVKNDKEKCPTNIFSSENVYKVCYKENNYSIRNLFLYLEISQAYLEKLFLSFNIPVVVNTENTVVYFTNNKKKSKDEKPPLDLHICYKSSEENAYYLGKVIFNSYPMKVERNINDYDVIYTKSFLTSNWEYQMVIKGEYITWYNRVVFVRFARDVDDKEKRCPPFWNYAILGAGAINKMKKTDKSSLTKNVVQYFFSSDDDTSSTSYYIPFIKSDDLQTNENYLICLYSDENDFHGMELTNAHFYINTTDSIILIFLIIFVIVFLPLLFSLTYLCVLFKMNALKVKMQKLQLLNRKDEIEDRLKRELNLDQYECI</sequence>
<keyword evidence="1" id="KW-0175">Coiled coil</keyword>
<evidence type="ECO:0000313" key="3">
    <source>
        <dbReference type="EMBL" id="SCO71858.1"/>
    </source>
</evidence>
<keyword evidence="2" id="KW-0472">Membrane</keyword>
<keyword evidence="2" id="KW-1133">Transmembrane helix</keyword>
<reference evidence="3 4" key="1">
    <citation type="submission" date="2016-07" db="EMBL/GenBank/DDBJ databases">
        <authorList>
            <consortium name="Pathogen Informatics"/>
        </authorList>
    </citation>
    <scope>NUCLEOTIDE SEQUENCE [LARGE SCALE GENOMIC DNA]</scope>
</reference>
<dbReference type="VEuPathDB" id="PlasmoDB:PVX_098955"/>
<accession>A0A1G4HAM8</accession>
<evidence type="ECO:0000313" key="4">
    <source>
        <dbReference type="Proteomes" id="UP000305196"/>
    </source>
</evidence>
<keyword evidence="2" id="KW-0812">Transmembrane</keyword>
<dbReference type="Proteomes" id="UP000305196">
    <property type="component" value="Chromosome 7"/>
</dbReference>
<dbReference type="VEuPathDB" id="PlasmoDB:PVP01_0708800"/>
<evidence type="ECO:0000256" key="2">
    <source>
        <dbReference type="SAM" id="Phobius"/>
    </source>
</evidence>
<dbReference type="EMBL" id="LT615262">
    <property type="protein sequence ID" value="SCO71858.1"/>
    <property type="molecule type" value="Genomic_DNA"/>
</dbReference>
<gene>
    <name evidence="3" type="ORF">PVC01_070013600</name>
</gene>
<protein>
    <submittedName>
        <fullName evidence="3">Uncharacterized protein</fullName>
    </submittedName>
</protein>
<dbReference type="VEuPathDB" id="PlasmoDB:PVW1_070015300"/>